<feature type="region of interest" description="Disordered" evidence="10">
    <location>
        <begin position="6095"/>
        <end position="6117"/>
    </location>
</feature>
<name>A0A2B4RXV7_STYPI</name>
<dbReference type="SUPFAM" id="SSF50249">
    <property type="entry name" value="Nucleic acid-binding proteins"/>
    <property type="match status" value="4"/>
</dbReference>
<organism evidence="12 13">
    <name type="scientific">Stylophora pistillata</name>
    <name type="common">Smooth cauliflower coral</name>
    <dbReference type="NCBI Taxonomy" id="50429"/>
    <lineage>
        <taxon>Eukaryota</taxon>
        <taxon>Metazoa</taxon>
        <taxon>Cnidaria</taxon>
        <taxon>Anthozoa</taxon>
        <taxon>Hexacorallia</taxon>
        <taxon>Scleractinia</taxon>
        <taxon>Astrocoeniina</taxon>
        <taxon>Pocilloporidae</taxon>
        <taxon>Stylophora</taxon>
    </lineage>
</organism>
<feature type="compositionally biased region" description="Basic and acidic residues" evidence="10">
    <location>
        <begin position="473"/>
        <end position="506"/>
    </location>
</feature>
<evidence type="ECO:0000256" key="2">
    <source>
        <dbReference type="ARBA" id="ARBA00022723"/>
    </source>
</evidence>
<dbReference type="Pfam" id="PF13086">
    <property type="entry name" value="AAA_11"/>
    <property type="match status" value="6"/>
</dbReference>
<sequence length="6685" mass="763229">MNKKERKKEGFRRSKEIEEIRMEIDKRIERNKKDQEQKQHEEVKLAGKQSLPSFDVNVAMEATGSKRETSEKQVNLKEVIGSGARPKERKRNERSKKAKVKEAFVNDGASENPRISCKKSSTKQPHSFIQGRGISSDHGETSVKQVDRVVEVKSNCSDGGKIVDASGETGHGWTVVNPRGKNRRPLNQTKFQSFSQDNRVEEWRKLESHSTSGQDWSFPRRSTQISRDSTLPSKRNSGPYLARKSSIDSEKTTKSKWESPKQISPLQIHQFKNFVRDDTSSADKKKSNLHLERNQETGGQRFANETAVGIGLQSTKALPNSVFSICNHFLQDNRWRGNYKHPTPCSRCSKDSSKLLFGVWRSFKKEWQIMRPYPKRLNLNTPFRLCWHFSNGRNCPKSPCSFAHGQEELEFWTVERELESGTISKMSIDGRPRQEVEPENFPKPQELIKGSLVFRHTAELKLRPPQKSANPGKVERRSSMGCKSEEIATTRKEEPNREKGKERDDSISRVKMPHSLPGVMIKCDKPTMVTIIQRHDDESTYTFDWVFTLTFEIPEVGKLHKVHLLHRYNECYRLTEIKGFIGDKVEFCETPTERWSHTLHSIFDEIKGQVQVAVCVSFNTAKFYGTFTQCLQFDFESKQHLLQGLNVDIAKEGALSGISEIRQLLKLDSSVWTEGSVDIIRYPESTRMDYQDILLQEKYGLPKRIENILPLQITERNLAIENYRRVMHQLLFTEELFIKKAISRFAFHDVTLHCKSVVGNQRSGFTYAVDGELFGVLELQRKRSPHLDDVARRLLTRTVQYAWLRKASSNSKIVHEAKIETVEVESQHVTLKVSSQTCLDLQLTDKGEVLVDAQLQLNRQPFCQWHEAIDKLRPVHLKLLFPEKTTLRDNQEEFRLSNWQRLDPKLNESQREVIKRILAPEDVLSPLMVFGPFGTGKTFTLNQAVRELVTREGNRVLLCTHTNSAADIHVKLLHKYLTEKNGLKATRPLRIYQTKRRLNADLEIAKRYGLIRNGAYVLPTREDVILHRVVITTLAVSRHLLELRLNTGFFTHILIDEAYQAQEPEALTPLALAGPNTKVVFTGDHMQMSPEVYSSYARDWGLQKSLPERLYDHLYSAEQPSNCNVMILTENYRCHRKILQFSSHNFYREGLIARSEEPPHPRLKPLSFYSVSGMEEARENSYINAAEVDEIRKRVKELAVVGDAVSLCTVGECTSNWRDFITRCNQEGSLFGTSYAVLERAIATPLSKIFLNPDAAVFVPRGDGGLKPLVRDHPPGEGDTQTIGLEEESSAEHGLESPMTVSGSKTDLLKKHLTVKEVSSKVEEKQKEDGSSGQYSQDDLFPHQEAEDDAEPSNLIPFEDFRREGCEDETVLPSSYDKLIEALVAKKKETQERELQQSIKNEEYPSLRNAESLKRKGSKVKSDSDKRSNRVYSNCSGLSSNDYQSFIDSLVNFEYHRQHSDRHSRPTGPVKQDEYLDREVLLRQMREQPEAYRAATLQLDSEAFNMTYAIVPDTKTPDIRIRGRTRRVFDMDDVVVNIAENQSICMDEIPRCQGKIVGVLHHIINPHERQFVCKVNYEYPDLMLPINKSMSKIKILSAEGVKGVPLYKEIRDGSEKKVKVYEIDHEEFVSEKYLFLVQFLQWRSDCTYPLGIIIRKLPKQYTRKASMEILLAEYGIRKSFRDDCERQVRTKFPSSWSIPPQERKSREVIKGAFTIDPENSKDLDDALSLQRLSRSVYRVGIHIADVSYFVEAGSHLDKEALFRCISYYPGQEYPNVPMLPPELSEKHCSLLPGKDRLCLSVLLDMSEDGKCLGEPQIKRTIVTSSHQLTYSDAQKVIDAKQSSQKQFPESVESDIQALSVLASDCTYPLGIIIRKLPKQYTRKASMEILLAEYGIRKSFRDDCERQVRTKFPSSWSIPPQERKSREVIKGAFTIDPENSKDLDDALSLQRLSRSVYRVGIHIADVSYFVEAGSHLDKEALFRCISYYPGQEYPNVPMLPPELSEKHCSLLPGKDRLCLSVLLDMSEDGKCLGEPQIKRTIVTSSHQLTYSDAQKVIDAKQSSQKQFPESVESDIQALSVLAQKRRRLRLGEASFDHWLHSDEPECYGAHELVEEMMILANEKVGQLLLANIPEVAPLRTQLPPKDYKLKDWLSRYGRFIKCSLFLRGKQHLEKMTDNDQMKEVREFKVPDSVWSEICSAVESDDKAKLQQLIFEQRNYPQLAVANCQFQRIQQKSCYVCERGDPQENSFHFSLEEHGYTHFTSPIRRYIDIQVHRLVLDLISNHHGAERYRKDYVAKVCRRSTFAQRNSKKFDRASSKVNLAAKLKEASRETKAVIAMIEEKRIRLEITSREYYHLSKREREIKFSDVNLYDFILHDSEIVFIWKLRLYIAPKVSESLQDYIEHPEIERNKVASLLTEGLVGTKEFVSVEQMGGNLEEQLCNPVAAEWPSLENNLSEETSEAPLVGHWVGHCVIRRAEFSKENTMLFVEMDFHQSASKFPDELLNGGQLSTVTIIHRSLPNRRMFSALKELRGASKLAHAICLGKERGQGRFEPLPLLDMSIVRDHPKCRFKPLNLYQQTAVKRALEKPFTLIQGPPGTGKTVTGVHIAFGFAKRNKQNLPGSLDEVKAPSQVIYCGPSNKAVDVVAGSANSFAFYKEYMIKVPGLKIIRIYSDRKEQAEFPIPNKRQPLKQSSADGTGIPERLKNVSLHHIIRKHPCPYADDLESYEKMFEDDRKEDQKTSDRDVDAYCEHKEICRFPSDYFYEEKLKTDKSVPTNDPILRPSFWPDPNVPLAFCHVEGEEESTAIKTTHSSEQSKSNQKEVRKVVTGTYWCSIPCGRNWLSELEELRRKDVDKSSYLNFIQKMAEGRHFSDMNEEEWEDVEDFIPGPFMYTVVEELKRQGDENVRAKLYDEALVCYTLALNQQAPPFMDIAIISEKLYRKRAVCFFKMGKYVEAIHDSERAIEIADGTNNKNLAKSLFIKVKAIMSLKDYVAAFPIAVWCRHLRPNCETTRAVINDLKTKLKEEFRKDDFLIKVVLYKTLELANEMTINPETRELALDCYTELLHLLDFMILPGVQLRKAKCLLQLGRCKEAKDVCADVLWLRRNDVEALSLMSEIKQQMRQTEMKEAKEKKKQNIGKSEPLTEERKHPATEGPLLSEKQSVQEIKDSSLPVLKSEAKEELVDLDPAQVGGFQSKEQDHVCHSKGSKLKKKKRKKEKKKKMKAKKKAQKKSEKSSDLPPVSNETNSSPDESPDDEDSQATDSVIEDPDISFGYLHMNNTATLTSRHNVSEVDGREESDGEEFTLVQYNRRQPQMGGNEISLDSRTQSKDRVSSLDCIVSSGENCQSSNRVSIQPNVERQRLPQGGAAKMAKIPITDAKARPTELLSEKVMASQDHKTFAITSEDKVSDLSQTKTEAPNLFNSEDFPTLERGPVKVSESSYGALWRNSRAPHLPLGETFPDPSPNKTPVQQGSSFVFLDSPFTEQNQRNPAPASVVQTFQSGKTTVTTDTLADRLTGLNNLSPIPEKVFVVCDHFLRRWPPCNNTQAKTCQSCEDLGMLKYAAWNGIHDQWQVMRQFPAGMIPPTAELDICRHFATRISCRKEPCTFAHGELEKHIWELQREGRLPTPEESLRKLRSTNATAPTLLMTQAKNRNSIPAQAINNRSGYLMTASCRDSTANPSFGFGTVLSQSMSPSLPLNTSPGVQFGMPLKSSPLSATRAIFASQTATPRSDSYRSPIEDSINTKFPLVSCAMPLAPGQPQLPLQPLPVSNIRIAQAALTGAEASEERIAQAAPPVKPTNMIPMVKPEGSVLPYDGQSPSSEKSERSSTPIHRSAQTSISTFQGINQEAVSAQSLSEGGHANSQYPTWSSALKTPGRPSTPIQKTTAIPSTKSSNDYRKVPKGVYVVCDDFLWKNSNRAASIFDNSKACKGCENRSKLKYAFWSDVWKRWELIRPFPKTVKITVAFQECRQYSKRERCREETCLFAHGEQEKTMWTMEREGVLPTPRETLTGSYGGMLSASDENSAAKQPPVQLLYRPPPPGVTNGSYRLCKSYYTSERCRFGRGCLYAHSQQELNEWKQEYDRRATKNLEIKIKEEEEMFYAEILKAPPEDRVECLAGVEVICAPPELNATLRNNEQFKWTFTLTFQQDEVGSLKNILLLHRYHSCFHLTEIRVGCFEEKHGSESYKSCYTAKLKDSWYKSPNTPRMVGRVKLALTVSFESPLYGSFEQLVLFDFGRKPYLVKRLNADVSSGSGTLPIAPVNSATHESAIWDEMSVEVVRFVHETGEALQAEHLSRKYSLPRQVEITEDVLSPRTYKKMVHQLLFVEERFMKEEISRYTLKNAQLHAQWNIFDDMTGMRCAVDGELFGVLRLQEEDALRPDDAAGRLLYRKVNSVWLQLANSGSQTVFEAPVEKVESECVVLRLSSKLCSDLKLHDTCDTAVNAQFQLNRWPLCQLHEAVERLTSGQLRLIFPDPTVGTVISKEKIRWQWLLDKGLNSNQKKVIERIASLEDNALPLVVFGPFGTGKTFTLNQAVRLLVQLDKSNRILLCTLSNRAADIHVELLHEYLTEKNGIPSARPLRVYQSMRRHETTSEVARKYCLIKDGMFVLPCRDDVVEHRVVITTLNTSHVLLGLEVLHGFFTHILIDEAAQALEPEALNPLKFAGTNTKIVFTGDHMQMSPEVYSPQALSLGLQKSLAERLFDLYEKYEAEVSKSKPKQDEDGEPNVLWLTENYRCNEHILKFPSENFYGKKLIARGHEFQPAHPKYGPLLFFSARGKETKEQDNSYLNLSEVYEVEKRVKEIADSWPAVWGSKKLTDIAVLSSYRYQVKAIRRSLRKEKDLSDVKVDTIHNVQGEEFRVLFISTVRTFHTCKPQQEELRNSGSDRQLYWEFLSDPKLLNTAVTRARCMIAVVGDPVSLCTVGECRGIWRDYIKRCNKAGGLYGTTMEELTREISASIASVQLNPEAKTFIPGFLPKIESGLDAKSPEDKIVESVQEEIHVKEERNKDEGDDEDNADSNDFQDCLLEDETVFPQEMDEIIQAFVQKCEETLKMDAERKSIFEDSEFPSLQAVKDLKQQPIEHMQRPVFNGGADIKDLFPEVRVINGRIEVRLTNLGFYSSPSERAKRIMISSEQQDFLDPSVLMQLIADEPEKYIVCNLRLSPEKSHVGYAEVEDTKTPSIYIKGKLRQAFDRDKVVIELAERKTRSKADENEPAVQGRVVGVLEHIISPHERQYVCTTDYAHPWVMVPINKAATKLVNLTDKTCRDIPMYKKDHNGRAIKVRMFKSEKVLSGKYLFVVKYLQWRRDFCNPLGIVVRPLSKGHDLKSSMEIAYAEHGVRREFKEQTLKYVDDNFPPGWYIPEVERNDRTQVFDAITIDPPTSLDLDDALTIENVSPSTFFLGIHISDVSFFVRPNTPLDDEAFSRCTSYYPANGHDNVPMLPRQLSENFCSLLPNEDRLAVSVFVTINEEGKLVGEPQIKRTVVRSCCRLSYTEAQIIIDEKDTGTSGISEDIKGKVRQLSSLAQKRRFHRLRDRAYDHWQNEGNDFEAHELVEEWMVLANEEMAKMLSRRNSELTLLKIQLPPKDHRLAEWIQMYGKYTRMSLTLSATLKNDTTNATLLEAFHDESIKFKIQRQVWCAICQAVESNDLPTLQYLICNESHHPQIATAVSQFRRMQAESRCVCEGEQPPENIYHYSLGIPRYTQFTSPIRRYIDIVVHRLLIGLVLTPSSSYEVNLPNKDDIIKVCRRYTYMQDNARKFEKYCRRIHMATQLQQRCRETQVFIEAIQHQSMCLQILHKEDDLLASKDKRIALSHLNLLTVEEKKEAKGEEQSIVLKWKIRKYVAPDFKRDTTDLSISKYGGIGEAIEIPSDIWVSLLDMVRANDEEKLIGTIKEVKEKLGGMPSNRGKDTSAQRKSSGQVHGIHYKHPHHNEGAQPSSEGTVDHFYEKKVTLRKYDFLSVQLCPHMIRGIIQPDVQLFKVDSYLNICIEHRKHPRESFSHTARHQASRGRYESIEEYIEAWKPVLAMEAATEAIKENDSFTIENLNVLWKRKADSTRGEFELPSSYCDSRQLHFYGGDLACIRMSYCETSLPSGESESHGKSSKESLHSDSSGSASANDFWVAHCIIRSVNFIKEKRIVKVKMYLHQSASTMPEGVSNEESHRCTLELIHRTLPQRRMYAALGSLEHSSELVHAICRGEEPSKGTGKTVTGAHIAYWFAEQNKTKKSYKLLKKQTDGTECDGVHKSPPQVIYCGPSNKSVDVVTDLKVLRVYSDQIEQKEFPIPNKLKPARETRSDDELKVSSDQIKSVSLHHVIRGPECPYSEKLRKYEEGFAHCKAMKETIGQEEVSNYCKIIGLAEKWALQESRVQIILCTCVASGSPRIVSSCDNIQQCIVDECGMCMEPESLVPITCSRAKQVVLIGDHKQLQPVVQDHVAKTLGLGVSMFERHSKRAMMLELQYRMHVGIREFPSRQFYNGKLRTADVVKSRAPSPVSFWPAQVRRQRKLPIVFCHVEGQEESAAIATSESNEESKRNMKEVHKAVQIAKHLVNRYVAHVQKSDVVILSPYREQRSKISELLKGAYEDIKVTTITKSQGTEWDYVVISLVRSVKRDEIDPEPSLSWLREHLGFLTDEHQMNVGLTRARRGLCIIGNKYLLELDPAWKRLLQHYEDNGCLVNEDWPWS</sequence>
<dbReference type="SUPFAM" id="SSF90229">
    <property type="entry name" value="CCCH zinc finger"/>
    <property type="match status" value="1"/>
</dbReference>
<dbReference type="Pfam" id="PF25049">
    <property type="entry name" value="OB_HELZ2"/>
    <property type="match status" value="2"/>
</dbReference>
<dbReference type="EMBL" id="LSMT01000292">
    <property type="protein sequence ID" value="PFX21082.1"/>
    <property type="molecule type" value="Genomic_DNA"/>
</dbReference>
<dbReference type="GO" id="GO:0043139">
    <property type="term" value="F:5'-3' DNA helicase activity"/>
    <property type="evidence" value="ECO:0007669"/>
    <property type="project" value="TreeGrafter"/>
</dbReference>
<feature type="compositionally biased region" description="Basic and acidic residues" evidence="10">
    <location>
        <begin position="3143"/>
        <end position="3152"/>
    </location>
</feature>
<dbReference type="Pfam" id="PF13087">
    <property type="entry name" value="AAA_12"/>
    <property type="match status" value="4"/>
</dbReference>
<dbReference type="InterPro" id="IPR012340">
    <property type="entry name" value="NA-bd_OB-fold"/>
</dbReference>
<feature type="region of interest" description="Disordered" evidence="10">
    <location>
        <begin position="205"/>
        <end position="262"/>
    </location>
</feature>
<evidence type="ECO:0000256" key="7">
    <source>
        <dbReference type="ARBA" id="ARBA00022833"/>
    </source>
</evidence>
<dbReference type="InterPro" id="IPR019734">
    <property type="entry name" value="TPR_rpt"/>
</dbReference>
<feature type="region of interest" description="Disordered" evidence="10">
    <location>
        <begin position="5901"/>
        <end position="5942"/>
    </location>
</feature>
<dbReference type="InterPro" id="IPR003593">
    <property type="entry name" value="AAA+_ATPase"/>
</dbReference>
<dbReference type="InterPro" id="IPR050534">
    <property type="entry name" value="Coronavir_polyprotein_1ab"/>
</dbReference>
<accession>A0A2B4RXV7</accession>
<feature type="compositionally biased region" description="Polar residues" evidence="10">
    <location>
        <begin position="3881"/>
        <end position="3894"/>
    </location>
</feature>
<dbReference type="FunFam" id="3.40.50.300:FF:001803">
    <property type="entry name" value="Helicase with zinc finger 2"/>
    <property type="match status" value="1"/>
</dbReference>
<feature type="region of interest" description="Disordered" evidence="10">
    <location>
        <begin position="3195"/>
        <end position="3262"/>
    </location>
</feature>
<dbReference type="SMART" id="SM00955">
    <property type="entry name" value="RNB"/>
    <property type="match status" value="3"/>
</dbReference>
<feature type="domain" description="C3H1-type" evidence="11">
    <location>
        <begin position="3591"/>
        <end position="3613"/>
    </location>
</feature>
<feature type="compositionally biased region" description="Acidic residues" evidence="10">
    <location>
        <begin position="3252"/>
        <end position="3262"/>
    </location>
</feature>
<keyword evidence="5" id="KW-0378">Hydrolase</keyword>
<feature type="region of interest" description="Disordered" evidence="10">
    <location>
        <begin position="3123"/>
        <end position="3166"/>
    </location>
</feature>
<dbReference type="FunFam" id="3.40.50.300:FF:001313">
    <property type="entry name" value="Helicase with zinc finger domain 2"/>
    <property type="match status" value="1"/>
</dbReference>
<dbReference type="InterPro" id="IPR001900">
    <property type="entry name" value="RNase_II/R"/>
</dbReference>
<evidence type="ECO:0000256" key="6">
    <source>
        <dbReference type="ARBA" id="ARBA00022806"/>
    </source>
</evidence>
<feature type="region of interest" description="Disordered" evidence="10">
    <location>
        <begin position="1319"/>
        <end position="1339"/>
    </location>
</feature>
<dbReference type="GO" id="GO:0008270">
    <property type="term" value="F:zinc ion binding"/>
    <property type="evidence" value="ECO:0007669"/>
    <property type="project" value="UniProtKB-KW"/>
</dbReference>
<dbReference type="InterPro" id="IPR047187">
    <property type="entry name" value="SF1_C_Upf1"/>
</dbReference>
<feature type="zinc finger region" description="C3H1-type" evidence="9">
    <location>
        <begin position="4046"/>
        <end position="4074"/>
    </location>
</feature>
<feature type="domain" description="C3H1-type" evidence="11">
    <location>
        <begin position="4046"/>
        <end position="4074"/>
    </location>
</feature>
<dbReference type="Gene3D" id="3.30.1370.210">
    <property type="match status" value="1"/>
</dbReference>
<keyword evidence="3" id="KW-0547">Nucleotide-binding</keyword>
<dbReference type="FunFam" id="3.40.50.300:FF:000419">
    <property type="entry name" value="Probable helicase with zinc finger domain"/>
    <property type="match status" value="1"/>
</dbReference>
<dbReference type="SMART" id="SM00028">
    <property type="entry name" value="TPR"/>
    <property type="match status" value="3"/>
</dbReference>
<feature type="region of interest" description="Disordered" evidence="10">
    <location>
        <begin position="27"/>
        <end position="143"/>
    </location>
</feature>
<feature type="compositionally biased region" description="Polar residues" evidence="10">
    <location>
        <begin position="209"/>
        <end position="236"/>
    </location>
</feature>
<feature type="region of interest" description="Disordered" evidence="10">
    <location>
        <begin position="5002"/>
        <end position="5021"/>
    </location>
</feature>
<dbReference type="InterPro" id="IPR056787">
    <property type="entry name" value="OB_HELZ2"/>
</dbReference>
<dbReference type="PANTHER" id="PTHR43788">
    <property type="entry name" value="DNA2/NAM7 HELICASE FAMILY MEMBER"/>
    <property type="match status" value="1"/>
</dbReference>
<evidence type="ECO:0000256" key="10">
    <source>
        <dbReference type="SAM" id="MobiDB-lite"/>
    </source>
</evidence>
<feature type="region of interest" description="Disordered" evidence="10">
    <location>
        <begin position="462"/>
        <end position="506"/>
    </location>
</feature>
<evidence type="ECO:0000256" key="8">
    <source>
        <dbReference type="ARBA" id="ARBA00022840"/>
    </source>
</evidence>
<feature type="compositionally biased region" description="Basic residues" evidence="10">
    <location>
        <begin position="3204"/>
        <end position="3230"/>
    </location>
</feature>
<feature type="compositionally biased region" description="Basic and acidic residues" evidence="10">
    <location>
        <begin position="6098"/>
        <end position="6110"/>
    </location>
</feature>
<feature type="compositionally biased region" description="Basic residues" evidence="10">
    <location>
        <begin position="87"/>
        <end position="99"/>
    </location>
</feature>
<dbReference type="PROSITE" id="PS50103">
    <property type="entry name" value="ZF_C3H1"/>
    <property type="match status" value="3"/>
</dbReference>
<dbReference type="SMART" id="SM00356">
    <property type="entry name" value="ZnF_C3H1"/>
    <property type="match status" value="4"/>
</dbReference>
<dbReference type="GO" id="GO:0004540">
    <property type="term" value="F:RNA nuclease activity"/>
    <property type="evidence" value="ECO:0007669"/>
    <property type="project" value="InterPro"/>
</dbReference>
<keyword evidence="13" id="KW-1185">Reference proteome</keyword>
<feature type="compositionally biased region" description="Basic and acidic residues" evidence="10">
    <location>
        <begin position="27"/>
        <end position="45"/>
    </location>
</feature>
<comment type="caution">
    <text evidence="12">The sequence shown here is derived from an EMBL/GenBank/DDBJ whole genome shotgun (WGS) entry which is preliminary data.</text>
</comment>
<evidence type="ECO:0000256" key="5">
    <source>
        <dbReference type="ARBA" id="ARBA00022801"/>
    </source>
</evidence>
<keyword evidence="6 12" id="KW-0347">Helicase</keyword>
<dbReference type="FunFam" id="3.40.50.300:FF:000453">
    <property type="entry name" value="Probable helicase with zinc finger domain"/>
    <property type="match status" value="2"/>
</dbReference>
<feature type="region of interest" description="Disordered" evidence="10">
    <location>
        <begin position="1396"/>
        <end position="1434"/>
    </location>
</feature>
<dbReference type="PROSITE" id="PS01175">
    <property type="entry name" value="RIBONUCLEASE_II"/>
    <property type="match status" value="2"/>
</dbReference>
<dbReference type="SUPFAM" id="SSF48452">
    <property type="entry name" value="TPR-like"/>
    <property type="match status" value="1"/>
</dbReference>
<dbReference type="Gene3D" id="1.25.40.10">
    <property type="entry name" value="Tetratricopeptide repeat domain"/>
    <property type="match status" value="2"/>
</dbReference>
<dbReference type="OrthoDB" id="5988104at2759"/>
<feature type="region of interest" description="Disordered" evidence="10">
    <location>
        <begin position="3853"/>
        <end position="3894"/>
    </location>
</feature>
<dbReference type="GO" id="GO:0005524">
    <property type="term" value="F:ATP binding"/>
    <property type="evidence" value="ECO:0007669"/>
    <property type="project" value="UniProtKB-KW"/>
</dbReference>
<evidence type="ECO:0000313" key="13">
    <source>
        <dbReference type="Proteomes" id="UP000225706"/>
    </source>
</evidence>
<dbReference type="GO" id="GO:0003723">
    <property type="term" value="F:RNA binding"/>
    <property type="evidence" value="ECO:0007669"/>
    <property type="project" value="InterPro"/>
</dbReference>
<feature type="region of interest" description="Disordered" evidence="10">
    <location>
        <begin position="3798"/>
        <end position="3835"/>
    </location>
</feature>
<feature type="domain" description="C3H1-type" evidence="11">
    <location>
        <begin position="380"/>
        <end position="407"/>
    </location>
</feature>
<comment type="similarity">
    <text evidence="1">Belongs to the DNA2/NAM7 helicase family.</text>
</comment>
<evidence type="ECO:0000256" key="9">
    <source>
        <dbReference type="PROSITE-ProRule" id="PRU00723"/>
    </source>
</evidence>
<dbReference type="InterPro" id="IPR011990">
    <property type="entry name" value="TPR-like_helical_dom_sf"/>
</dbReference>
<dbReference type="STRING" id="50429.A0A2B4RXV7"/>
<dbReference type="InterPro" id="IPR036855">
    <property type="entry name" value="Znf_CCCH_sf"/>
</dbReference>
<protein>
    <submittedName>
        <fullName evidence="12">Helicase with zinc finger domain 2</fullName>
    </submittedName>
</protein>
<reference evidence="13" key="1">
    <citation type="journal article" date="2017" name="bioRxiv">
        <title>Comparative analysis of the genomes of Stylophora pistillata and Acropora digitifera provides evidence for extensive differences between species of corals.</title>
        <authorList>
            <person name="Voolstra C.R."/>
            <person name="Li Y."/>
            <person name="Liew Y.J."/>
            <person name="Baumgarten S."/>
            <person name="Zoccola D."/>
            <person name="Flot J.-F."/>
            <person name="Tambutte S."/>
            <person name="Allemand D."/>
            <person name="Aranda M."/>
        </authorList>
    </citation>
    <scope>NUCLEOTIDE SEQUENCE [LARGE SCALE GENOMIC DNA]</scope>
</reference>
<feature type="zinc finger region" description="C3H1-type" evidence="9">
    <location>
        <begin position="3591"/>
        <end position="3613"/>
    </location>
</feature>
<feature type="zinc finger region" description="C3H1-type" evidence="9">
    <location>
        <begin position="380"/>
        <end position="407"/>
    </location>
</feature>
<feature type="compositionally biased region" description="Basic and acidic residues" evidence="10">
    <location>
        <begin position="64"/>
        <end position="75"/>
    </location>
</feature>
<feature type="compositionally biased region" description="Polar residues" evidence="10">
    <location>
        <begin position="3853"/>
        <end position="3873"/>
    </location>
</feature>
<gene>
    <name evidence="12" type="primary">HELZ2</name>
    <name evidence="12" type="ORF">AWC38_SpisGene14435</name>
</gene>
<dbReference type="SUPFAM" id="SSF52540">
    <property type="entry name" value="P-loop containing nucleoside triphosphate hydrolases"/>
    <property type="match status" value="4"/>
</dbReference>
<dbReference type="InterPro" id="IPR027417">
    <property type="entry name" value="P-loop_NTPase"/>
</dbReference>
<feature type="compositionally biased region" description="Basic and acidic residues" evidence="10">
    <location>
        <begin position="245"/>
        <end position="259"/>
    </location>
</feature>
<proteinExistence type="inferred from homology"/>
<dbReference type="GO" id="GO:0016787">
    <property type="term" value="F:hydrolase activity"/>
    <property type="evidence" value="ECO:0007669"/>
    <property type="project" value="UniProtKB-KW"/>
</dbReference>
<dbReference type="Proteomes" id="UP000225706">
    <property type="component" value="Unassembled WGS sequence"/>
</dbReference>
<evidence type="ECO:0000313" key="12">
    <source>
        <dbReference type="EMBL" id="PFX21082.1"/>
    </source>
</evidence>
<keyword evidence="4 9" id="KW-0863">Zinc-finger</keyword>
<feature type="compositionally biased region" description="Basic and acidic residues" evidence="10">
    <location>
        <begin position="1319"/>
        <end position="1330"/>
    </location>
</feature>
<dbReference type="InterPro" id="IPR022966">
    <property type="entry name" value="RNase_II/R_CS"/>
</dbReference>
<evidence type="ECO:0000256" key="1">
    <source>
        <dbReference type="ARBA" id="ARBA00007913"/>
    </source>
</evidence>
<evidence type="ECO:0000256" key="4">
    <source>
        <dbReference type="ARBA" id="ARBA00022771"/>
    </source>
</evidence>
<dbReference type="InterPro" id="IPR041679">
    <property type="entry name" value="DNA2/NAM7-like_C"/>
</dbReference>
<feature type="region of interest" description="Disordered" evidence="10">
    <location>
        <begin position="157"/>
        <end position="193"/>
    </location>
</feature>
<dbReference type="SMART" id="SM00382">
    <property type="entry name" value="AAA"/>
    <property type="match status" value="2"/>
</dbReference>
<dbReference type="InterPro" id="IPR000571">
    <property type="entry name" value="Znf_CCCH"/>
</dbReference>
<keyword evidence="7 9" id="KW-0862">Zinc</keyword>
<feature type="compositionally biased region" description="Basic and acidic residues" evidence="10">
    <location>
        <begin position="1396"/>
        <end position="1405"/>
    </location>
</feature>
<feature type="compositionally biased region" description="Basic and acidic residues" evidence="10">
    <location>
        <begin position="277"/>
        <end position="295"/>
    </location>
</feature>
<dbReference type="InterPro" id="IPR041677">
    <property type="entry name" value="DNA2/NAM7_AAA_11"/>
</dbReference>
<dbReference type="CDD" id="cd18808">
    <property type="entry name" value="SF1_C_Upf1"/>
    <property type="match status" value="2"/>
</dbReference>
<evidence type="ECO:0000259" key="11">
    <source>
        <dbReference type="PROSITE" id="PS50103"/>
    </source>
</evidence>
<dbReference type="PANTHER" id="PTHR43788:SF16">
    <property type="entry name" value="HELICASE WITH ZINC FINGER 2"/>
    <property type="match status" value="1"/>
</dbReference>
<dbReference type="Gene3D" id="3.40.50.300">
    <property type="entry name" value="P-loop containing nucleotide triphosphate hydrolases"/>
    <property type="match status" value="8"/>
</dbReference>
<evidence type="ECO:0000256" key="3">
    <source>
        <dbReference type="ARBA" id="ARBA00022741"/>
    </source>
</evidence>
<keyword evidence="2 9" id="KW-0479">Metal-binding</keyword>
<dbReference type="Pfam" id="PF00773">
    <property type="entry name" value="RNB"/>
    <property type="match status" value="3"/>
</dbReference>
<feature type="region of interest" description="Disordered" evidence="10">
    <location>
        <begin position="277"/>
        <end position="300"/>
    </location>
</feature>
<keyword evidence="8" id="KW-0067">ATP-binding</keyword>